<keyword evidence="3 9" id="KW-0808">Transferase</keyword>
<evidence type="ECO:0000256" key="6">
    <source>
        <dbReference type="ARBA" id="ARBA00023136"/>
    </source>
</evidence>
<feature type="transmembrane region" description="Helical" evidence="7">
    <location>
        <begin position="12"/>
        <end position="31"/>
    </location>
</feature>
<feature type="transmembrane region" description="Helical" evidence="7">
    <location>
        <begin position="51"/>
        <end position="70"/>
    </location>
</feature>
<dbReference type="PANTHER" id="PTHR30576:SF0">
    <property type="entry name" value="UNDECAPRENYL-PHOSPHATE N-ACETYLGALACTOSAMINYL 1-PHOSPHATE TRANSFERASE-RELATED"/>
    <property type="match status" value="1"/>
</dbReference>
<dbReference type="RefSeq" id="WP_097076391.1">
    <property type="nucleotide sequence ID" value="NZ_OBMR01000006.1"/>
</dbReference>
<feature type="domain" description="Bacterial sugar transferase" evidence="8">
    <location>
        <begin position="251"/>
        <end position="428"/>
    </location>
</feature>
<feature type="transmembrane region" description="Helical" evidence="7">
    <location>
        <begin position="253"/>
        <end position="277"/>
    </location>
</feature>
<proteinExistence type="inferred from homology"/>
<protein>
    <submittedName>
        <fullName evidence="9">Exopolysaccharide biosynthesis polyprenyl glycosylphosphotransferase</fullName>
    </submittedName>
</protein>
<evidence type="ECO:0000259" key="8">
    <source>
        <dbReference type="Pfam" id="PF02397"/>
    </source>
</evidence>
<evidence type="ECO:0000256" key="3">
    <source>
        <dbReference type="ARBA" id="ARBA00022679"/>
    </source>
</evidence>
<keyword evidence="4 7" id="KW-0812">Transmembrane</keyword>
<reference evidence="9 10" key="1">
    <citation type="submission" date="2017-08" db="EMBL/GenBank/DDBJ databases">
        <authorList>
            <person name="de Groot N.N."/>
        </authorList>
    </citation>
    <scope>NUCLEOTIDE SEQUENCE [LARGE SCALE GENOMIC DNA]</scope>
    <source>
        <strain evidence="9 10">DSM 9787</strain>
    </source>
</reference>
<dbReference type="Pfam" id="PF02397">
    <property type="entry name" value="Bac_transf"/>
    <property type="match status" value="1"/>
</dbReference>
<dbReference type="NCBIfam" id="TIGR03025">
    <property type="entry name" value="EPS_sugtrans"/>
    <property type="match status" value="1"/>
</dbReference>
<comment type="similarity">
    <text evidence="2">Belongs to the bacterial sugar transferase family.</text>
</comment>
<organism evidence="9 10">
    <name type="scientific">Pseudobutyrivibrio ruminis DSM 9787</name>
    <dbReference type="NCBI Taxonomy" id="1123011"/>
    <lineage>
        <taxon>Bacteria</taxon>
        <taxon>Bacillati</taxon>
        <taxon>Bacillota</taxon>
        <taxon>Clostridia</taxon>
        <taxon>Lachnospirales</taxon>
        <taxon>Lachnospiraceae</taxon>
        <taxon>Pseudobutyrivibrio</taxon>
    </lineage>
</organism>
<dbReference type="Proteomes" id="UP000219563">
    <property type="component" value="Unassembled WGS sequence"/>
</dbReference>
<dbReference type="GO" id="GO:0016780">
    <property type="term" value="F:phosphotransferase activity, for other substituted phosphate groups"/>
    <property type="evidence" value="ECO:0007669"/>
    <property type="project" value="TreeGrafter"/>
</dbReference>
<feature type="transmembrane region" description="Helical" evidence="7">
    <location>
        <begin position="109"/>
        <end position="130"/>
    </location>
</feature>
<dbReference type="InterPro" id="IPR017475">
    <property type="entry name" value="EPS_sugar_tfrase"/>
</dbReference>
<evidence type="ECO:0000256" key="1">
    <source>
        <dbReference type="ARBA" id="ARBA00004141"/>
    </source>
</evidence>
<evidence type="ECO:0000256" key="4">
    <source>
        <dbReference type="ARBA" id="ARBA00022692"/>
    </source>
</evidence>
<feature type="transmembrane region" description="Helical" evidence="7">
    <location>
        <begin position="82"/>
        <end position="103"/>
    </location>
</feature>
<dbReference type="EMBL" id="OBMR01000006">
    <property type="protein sequence ID" value="SOC04240.1"/>
    <property type="molecule type" value="Genomic_DNA"/>
</dbReference>
<sequence length="452" mass="51737">MKNKNTIRKIESVIELAIMAVAYYFVWKYMIFDREYFFPFLGRGKYVLMGIYFILMLVIIHLCEGFKYGILKIADVLFSQWIAIFIVNAVTYLQLCLMANIMIPVKPMLLLTVGDFLLSGISVYIFFAIYERHSKASKLLMVYGNKESVGLKLKMDTRADSYNIKNIVSIDEGIDKICQMLADYDGIVISDVSAEQRNDLLKYCYMHEIETYITPKISDVIISGGEGIHQFDTPLVMINTTGLTPEQEIVKRFFDVILCVIAAVVLSPLMLIVALAIKLEDHGPVFYKQARVTKDGKVFDILKFRSMVEDAEQRPATDDDDRITKVGHVIRATRIDELPQIFNIIKGDMSIVGPRPERTEHVEKYTAAIPEFEFRNKVKGGLTGYAQIYGKYNTSAYDKIKLDLMYIENYSFLLDLKLILMTIRIVFKKESTEGFDKVVSADDILADLEKQK</sequence>
<evidence type="ECO:0000256" key="2">
    <source>
        <dbReference type="ARBA" id="ARBA00006464"/>
    </source>
</evidence>
<dbReference type="PANTHER" id="PTHR30576">
    <property type="entry name" value="COLANIC BIOSYNTHESIS UDP-GLUCOSE LIPID CARRIER TRANSFERASE"/>
    <property type="match status" value="1"/>
</dbReference>
<evidence type="ECO:0000256" key="7">
    <source>
        <dbReference type="SAM" id="Phobius"/>
    </source>
</evidence>
<keyword evidence="6 7" id="KW-0472">Membrane</keyword>
<name>A0A285S9F8_9FIRM</name>
<dbReference type="AlphaFoldDB" id="A0A285S9F8"/>
<dbReference type="GO" id="GO:0016020">
    <property type="term" value="C:membrane"/>
    <property type="evidence" value="ECO:0007669"/>
    <property type="project" value="UniProtKB-SubCell"/>
</dbReference>
<comment type="subcellular location">
    <subcellularLocation>
        <location evidence="1">Membrane</location>
        <topology evidence="1">Multi-pass membrane protein</topology>
    </subcellularLocation>
</comment>
<evidence type="ECO:0000256" key="5">
    <source>
        <dbReference type="ARBA" id="ARBA00022989"/>
    </source>
</evidence>
<evidence type="ECO:0000313" key="9">
    <source>
        <dbReference type="EMBL" id="SOC04240.1"/>
    </source>
</evidence>
<gene>
    <name evidence="9" type="ORF">SAMN02910411_2038</name>
</gene>
<dbReference type="InterPro" id="IPR003362">
    <property type="entry name" value="Bact_transf"/>
</dbReference>
<evidence type="ECO:0000313" key="10">
    <source>
        <dbReference type="Proteomes" id="UP000219563"/>
    </source>
</evidence>
<keyword evidence="5 7" id="KW-1133">Transmembrane helix</keyword>
<accession>A0A285S9F8</accession>